<dbReference type="PRINTS" id="PR00205">
    <property type="entry name" value="CADHERIN"/>
</dbReference>
<protein>
    <recommendedName>
        <fullName evidence="15">Cadherin domain-containing protein</fullName>
    </recommendedName>
</protein>
<feature type="domain" description="Cadherin" evidence="15">
    <location>
        <begin position="453"/>
        <end position="562"/>
    </location>
</feature>
<comment type="subcellular location">
    <subcellularLocation>
        <location evidence="2">Cell membrane</location>
        <topology evidence="2">Single-pass type I membrane protein</topology>
    </subcellularLocation>
</comment>
<dbReference type="Gene3D" id="2.60.40.60">
    <property type="entry name" value="Cadherins"/>
    <property type="match status" value="6"/>
</dbReference>
<dbReference type="PANTHER" id="PTHR24028">
    <property type="entry name" value="CADHERIN-87A"/>
    <property type="match status" value="1"/>
</dbReference>
<dbReference type="FunFam" id="2.60.40.60:FF:000129">
    <property type="entry name" value="protocadherin alpha-C2 isoform X1"/>
    <property type="match status" value="1"/>
</dbReference>
<dbReference type="SMART" id="SM00112">
    <property type="entry name" value="CA"/>
    <property type="match status" value="6"/>
</dbReference>
<dbReference type="FunFam" id="2.60.40.60:FF:000002">
    <property type="entry name" value="Protocadherin alpha 2"/>
    <property type="match status" value="1"/>
</dbReference>
<evidence type="ECO:0000256" key="2">
    <source>
        <dbReference type="ARBA" id="ARBA00004251"/>
    </source>
</evidence>
<dbReference type="AlphaFoldDB" id="A0AAV7PLF6"/>
<dbReference type="Pfam" id="PF16492">
    <property type="entry name" value="Cadherin_C_2"/>
    <property type="match status" value="1"/>
</dbReference>
<comment type="caution">
    <text evidence="16">The sequence shown here is derived from an EMBL/GenBank/DDBJ whole genome shotgun (WGS) entry which is preliminary data.</text>
</comment>
<evidence type="ECO:0000256" key="6">
    <source>
        <dbReference type="ARBA" id="ARBA00022737"/>
    </source>
</evidence>
<evidence type="ECO:0000256" key="12">
    <source>
        <dbReference type="PROSITE-ProRule" id="PRU00043"/>
    </source>
</evidence>
<dbReference type="InterPro" id="IPR020894">
    <property type="entry name" value="Cadherin_CS"/>
</dbReference>
<evidence type="ECO:0000256" key="8">
    <source>
        <dbReference type="ARBA" id="ARBA00022889"/>
    </source>
</evidence>
<name>A0AAV7PLF6_PLEWA</name>
<evidence type="ECO:0000256" key="14">
    <source>
        <dbReference type="SAM" id="SignalP"/>
    </source>
</evidence>
<dbReference type="InterPro" id="IPR013164">
    <property type="entry name" value="Cadherin_N"/>
</dbReference>
<dbReference type="FunFam" id="2.60.40.60:FF:000001">
    <property type="entry name" value="Protocadherin alpha 2"/>
    <property type="match status" value="1"/>
</dbReference>
<feature type="domain" description="Cadherin" evidence="15">
    <location>
        <begin position="243"/>
        <end position="347"/>
    </location>
</feature>
<dbReference type="Pfam" id="PF08266">
    <property type="entry name" value="Cadherin_2"/>
    <property type="match status" value="1"/>
</dbReference>
<dbReference type="Pfam" id="PF00028">
    <property type="entry name" value="Cadherin"/>
    <property type="match status" value="5"/>
</dbReference>
<feature type="domain" description="Cadherin" evidence="15">
    <location>
        <begin position="588"/>
        <end position="680"/>
    </location>
</feature>
<dbReference type="PANTHER" id="PTHR24028:SF234">
    <property type="entry name" value="PROTOCADHERIN GAMMA-A3"/>
    <property type="match status" value="1"/>
</dbReference>
<evidence type="ECO:0000256" key="7">
    <source>
        <dbReference type="ARBA" id="ARBA00022837"/>
    </source>
</evidence>
<dbReference type="GO" id="GO:0005886">
    <property type="term" value="C:plasma membrane"/>
    <property type="evidence" value="ECO:0007669"/>
    <property type="project" value="UniProtKB-SubCell"/>
</dbReference>
<dbReference type="FunFam" id="2.60.40.60:FF:000006">
    <property type="entry name" value="Protocadherin alpha 2"/>
    <property type="match status" value="1"/>
</dbReference>
<comment type="function">
    <text evidence="1">Potential calcium-dependent cell-adhesion protein. May be involved in the establishment and maintenance of specific neuronal connections in the brain.</text>
</comment>
<dbReference type="InterPro" id="IPR002126">
    <property type="entry name" value="Cadherin-like_dom"/>
</dbReference>
<evidence type="ECO:0000259" key="15">
    <source>
        <dbReference type="PROSITE" id="PS50268"/>
    </source>
</evidence>
<evidence type="ECO:0000256" key="13">
    <source>
        <dbReference type="SAM" id="Phobius"/>
    </source>
</evidence>
<reference evidence="16" key="1">
    <citation type="journal article" date="2022" name="bioRxiv">
        <title>Sequencing and chromosome-scale assembly of the giantPleurodeles waltlgenome.</title>
        <authorList>
            <person name="Brown T."/>
            <person name="Elewa A."/>
            <person name="Iarovenko S."/>
            <person name="Subramanian E."/>
            <person name="Araus A.J."/>
            <person name="Petzold A."/>
            <person name="Susuki M."/>
            <person name="Suzuki K.-i.T."/>
            <person name="Hayashi T."/>
            <person name="Toyoda A."/>
            <person name="Oliveira C."/>
            <person name="Osipova E."/>
            <person name="Leigh N.D."/>
            <person name="Simon A."/>
            <person name="Yun M.H."/>
        </authorList>
    </citation>
    <scope>NUCLEOTIDE SEQUENCE</scope>
    <source>
        <strain evidence="16">20211129_DDA</strain>
        <tissue evidence="16">Liver</tissue>
    </source>
</reference>
<dbReference type="CDD" id="cd11304">
    <property type="entry name" value="Cadherin_repeat"/>
    <property type="match status" value="5"/>
</dbReference>
<keyword evidence="3" id="KW-1003">Cell membrane</keyword>
<feature type="signal peptide" evidence="14">
    <location>
        <begin position="1"/>
        <end position="26"/>
    </location>
</feature>
<dbReference type="InterPro" id="IPR050174">
    <property type="entry name" value="Protocadherin/Cadherin-CA"/>
</dbReference>
<dbReference type="GO" id="GO:0007156">
    <property type="term" value="P:homophilic cell adhesion via plasma membrane adhesion molecules"/>
    <property type="evidence" value="ECO:0007669"/>
    <property type="project" value="InterPro"/>
</dbReference>
<keyword evidence="10 13" id="KW-0472">Membrane</keyword>
<keyword evidence="6" id="KW-0677">Repeat</keyword>
<keyword evidence="17" id="KW-1185">Reference proteome</keyword>
<keyword evidence="9 13" id="KW-1133">Transmembrane helix</keyword>
<gene>
    <name evidence="16" type="ORF">NDU88_006451</name>
</gene>
<proteinExistence type="predicted"/>
<dbReference type="EMBL" id="JANPWB010000011">
    <property type="protein sequence ID" value="KAJ1128064.1"/>
    <property type="molecule type" value="Genomic_DNA"/>
</dbReference>
<keyword evidence="5 14" id="KW-0732">Signal</keyword>
<keyword evidence="4 13" id="KW-0812">Transmembrane</keyword>
<feature type="domain" description="Cadherin" evidence="15">
    <location>
        <begin position="29"/>
        <end position="133"/>
    </location>
</feature>
<evidence type="ECO:0000256" key="3">
    <source>
        <dbReference type="ARBA" id="ARBA00022475"/>
    </source>
</evidence>
<evidence type="ECO:0000256" key="4">
    <source>
        <dbReference type="ARBA" id="ARBA00022692"/>
    </source>
</evidence>
<dbReference type="InterPro" id="IPR032455">
    <property type="entry name" value="Cadherin_C"/>
</dbReference>
<feature type="domain" description="Cadherin" evidence="15">
    <location>
        <begin position="134"/>
        <end position="242"/>
    </location>
</feature>
<dbReference type="PROSITE" id="PS00232">
    <property type="entry name" value="CADHERIN_1"/>
    <property type="match status" value="3"/>
</dbReference>
<accession>A0AAV7PLF6</accession>
<evidence type="ECO:0000256" key="1">
    <source>
        <dbReference type="ARBA" id="ARBA00003436"/>
    </source>
</evidence>
<keyword evidence="8" id="KW-0130">Cell adhesion</keyword>
<evidence type="ECO:0000256" key="10">
    <source>
        <dbReference type="ARBA" id="ARBA00023136"/>
    </source>
</evidence>
<evidence type="ECO:0000256" key="9">
    <source>
        <dbReference type="ARBA" id="ARBA00022989"/>
    </source>
</evidence>
<feature type="domain" description="Cadherin" evidence="15">
    <location>
        <begin position="348"/>
        <end position="452"/>
    </location>
</feature>
<feature type="chain" id="PRO_5043989567" description="Cadherin domain-containing protein" evidence="14">
    <location>
        <begin position="27"/>
        <end position="812"/>
    </location>
</feature>
<dbReference type="Proteomes" id="UP001066276">
    <property type="component" value="Chromosome 7"/>
</dbReference>
<dbReference type="FunFam" id="2.60.40.60:FF:000007">
    <property type="entry name" value="Protocadherin alpha 2"/>
    <property type="match status" value="1"/>
</dbReference>
<keyword evidence="7 12" id="KW-0106">Calcium</keyword>
<dbReference type="InterPro" id="IPR015919">
    <property type="entry name" value="Cadherin-like_sf"/>
</dbReference>
<evidence type="ECO:0000313" key="16">
    <source>
        <dbReference type="EMBL" id="KAJ1128064.1"/>
    </source>
</evidence>
<dbReference type="SUPFAM" id="SSF49313">
    <property type="entry name" value="Cadherin-like"/>
    <property type="match status" value="6"/>
</dbReference>
<evidence type="ECO:0000256" key="11">
    <source>
        <dbReference type="ARBA" id="ARBA00023180"/>
    </source>
</evidence>
<organism evidence="16 17">
    <name type="scientific">Pleurodeles waltl</name>
    <name type="common">Iberian ribbed newt</name>
    <dbReference type="NCBI Taxonomy" id="8319"/>
    <lineage>
        <taxon>Eukaryota</taxon>
        <taxon>Metazoa</taxon>
        <taxon>Chordata</taxon>
        <taxon>Craniata</taxon>
        <taxon>Vertebrata</taxon>
        <taxon>Euteleostomi</taxon>
        <taxon>Amphibia</taxon>
        <taxon>Batrachia</taxon>
        <taxon>Caudata</taxon>
        <taxon>Salamandroidea</taxon>
        <taxon>Salamandridae</taxon>
        <taxon>Pleurodelinae</taxon>
        <taxon>Pleurodeles</taxon>
    </lineage>
</organism>
<evidence type="ECO:0000313" key="17">
    <source>
        <dbReference type="Proteomes" id="UP001066276"/>
    </source>
</evidence>
<feature type="transmembrane region" description="Helical" evidence="13">
    <location>
        <begin position="690"/>
        <end position="713"/>
    </location>
</feature>
<sequence>MEVPAAHIQCHLKQLVLLCFLWTTVAVRGQIRYSIPEEMEKGSFVGNLAQDLGLSIKELSQRGLRVVSRGKTAYFAFSQTNGYLYLNEQADREQICAQISPCLLKVEFISQNPVALYKVEVEIQDINDNAPTFPDSELLLEISEISAPGAYWSLLKASDPDIGVNSIQKYTLQQNAYFKLGATNEAGEEAEPELVLEKALDREHMETHHLVLTASDGGKPARSGALQIKVIVLDTNDNAPIFSHSVYRVNVMEDVPEGTLLTTVTASDADEGSNAEVVYSFGKVPASVISLFELDYKTGDLYLKEKLDFEETPFFDLKVQARDIGGLVAQSKIMIVVTDINDNPPVISITMLSSPVSEDSAPGTVVAVFHVLDRDSGNNCQITCSIQDNIPFQLKPSFDNYYSLVTDQSLDREQAFEYTIAITAEDHGKPVLSTSTSVVVQISDINDNTPLFAHRSYTAYIMENNPRGASIFSAKAADADWGQNGKISYSLIISFKQADPMSSYVSINSDTGVIYALRSFDYEQLRELPIQVKAQDGGSPSLSSNATVFLCVVDQNDNAPQILYPSLAMDGSTGVELAPRSSVPDFLISKVVAVDADSGPNAWLSYHLLRDTSSGLFTVGQHNGEIRLARAILEKDALKQTFVISAKDNGTPSLSATVTVTVFLGETIPEMIPDDSIPEPFRDNESSTTLYLVISIALVSCLFLAFLIALMVLKLLKENNSKPLAPGNIHCTDLPASQFVGIDGVRAFLEAYSHDMTLKSYSENSDVKFQNACSTNKCINNLTPMDRDLLMLQDGNGSADNATSEVSPFNIF</sequence>
<evidence type="ECO:0000256" key="5">
    <source>
        <dbReference type="ARBA" id="ARBA00022729"/>
    </source>
</evidence>
<dbReference type="FunFam" id="2.60.40.60:FF:000004">
    <property type="entry name" value="Protocadherin 1 gamma 2"/>
    <property type="match status" value="1"/>
</dbReference>
<dbReference type="GO" id="GO:0005509">
    <property type="term" value="F:calcium ion binding"/>
    <property type="evidence" value="ECO:0007669"/>
    <property type="project" value="UniProtKB-UniRule"/>
</dbReference>
<dbReference type="PROSITE" id="PS50268">
    <property type="entry name" value="CADHERIN_2"/>
    <property type="match status" value="6"/>
</dbReference>
<keyword evidence="11" id="KW-0325">Glycoprotein</keyword>